<proteinExistence type="predicted"/>
<sequence length="119" mass="13581">MSPRVDWQLKFECVKVLSGLRWLHVYTVAQMTVSTVQLRWQTGVSVLPRDMRAANHISLFVFIRGLACLLSMCSVTSRLSGRMPESRRPWARFDVVSCVRVGCLPASLTKKPPEETEMR</sequence>
<evidence type="ECO:0000313" key="1">
    <source>
        <dbReference type="EMBL" id="JAO05928.1"/>
    </source>
</evidence>
<organism evidence="1">
    <name type="scientific">Poeciliopsis prolifica</name>
    <name type="common">blackstripe livebearer</name>
    <dbReference type="NCBI Taxonomy" id="188132"/>
    <lineage>
        <taxon>Eukaryota</taxon>
        <taxon>Metazoa</taxon>
        <taxon>Chordata</taxon>
        <taxon>Craniata</taxon>
        <taxon>Vertebrata</taxon>
        <taxon>Euteleostomi</taxon>
        <taxon>Actinopterygii</taxon>
        <taxon>Neopterygii</taxon>
        <taxon>Teleostei</taxon>
        <taxon>Neoteleostei</taxon>
        <taxon>Acanthomorphata</taxon>
        <taxon>Ovalentaria</taxon>
        <taxon>Atherinomorphae</taxon>
        <taxon>Cyprinodontiformes</taxon>
        <taxon>Poeciliidae</taxon>
        <taxon>Poeciliinae</taxon>
        <taxon>Poeciliopsis</taxon>
    </lineage>
</organism>
<name>A0A0S7EQ89_9TELE</name>
<dbReference type="AlphaFoldDB" id="A0A0S7EQ89"/>
<gene>
    <name evidence="1" type="primary">PPUP8293</name>
</gene>
<reference evidence="1" key="1">
    <citation type="submission" date="2014-12" db="EMBL/GenBank/DDBJ databases">
        <title>Parallel Evolution in Life History Adaptation Evident in the Tissue-Specific Poeciliopsis prolifica transcriptome.</title>
        <authorList>
            <person name="Jue N.K."/>
            <person name="Foley R.J."/>
            <person name="Obergfell C."/>
            <person name="Reznick D.N."/>
            <person name="O'Neill R.J."/>
            <person name="O'Neill M.J."/>
        </authorList>
    </citation>
    <scope>NUCLEOTIDE SEQUENCE</scope>
</reference>
<protein>
    <submittedName>
        <fullName evidence="1">PPUP8293</fullName>
    </submittedName>
</protein>
<dbReference type="EMBL" id="GBYX01475749">
    <property type="protein sequence ID" value="JAO05928.1"/>
    <property type="molecule type" value="Transcribed_RNA"/>
</dbReference>
<accession>A0A0S7EQ89</accession>